<dbReference type="PROSITE" id="PS51318">
    <property type="entry name" value="TAT"/>
    <property type="match status" value="1"/>
</dbReference>
<dbReference type="SUPFAM" id="SSF53850">
    <property type="entry name" value="Periplasmic binding protein-like II"/>
    <property type="match status" value="1"/>
</dbReference>
<proteinExistence type="inferred from homology"/>
<dbReference type="Gene3D" id="3.40.190.10">
    <property type="entry name" value="Periplasmic binding protein-like II"/>
    <property type="match status" value="1"/>
</dbReference>
<dbReference type="PANTHER" id="PTHR42928">
    <property type="entry name" value="TRICARBOXYLATE-BINDING PROTEIN"/>
    <property type="match status" value="1"/>
</dbReference>
<reference evidence="3" key="1">
    <citation type="submission" date="2022-03" db="EMBL/GenBank/DDBJ databases">
        <authorList>
            <person name="Woo C.Y."/>
        </authorList>
    </citation>
    <scope>NUCLEOTIDE SEQUENCE</scope>
    <source>
        <strain evidence="3">CYS-02</strain>
    </source>
</reference>
<dbReference type="Proteomes" id="UP001139447">
    <property type="component" value="Unassembled WGS sequence"/>
</dbReference>
<dbReference type="AlphaFoldDB" id="A0A9X2APJ0"/>
<dbReference type="EMBL" id="JALGBI010000001">
    <property type="protein sequence ID" value="MCJ0762096.1"/>
    <property type="molecule type" value="Genomic_DNA"/>
</dbReference>
<dbReference type="PIRSF" id="PIRSF017082">
    <property type="entry name" value="YflP"/>
    <property type="match status" value="1"/>
</dbReference>
<dbReference type="PANTHER" id="PTHR42928:SF5">
    <property type="entry name" value="BLR1237 PROTEIN"/>
    <property type="match status" value="1"/>
</dbReference>
<evidence type="ECO:0000313" key="3">
    <source>
        <dbReference type="EMBL" id="MCJ0762096.1"/>
    </source>
</evidence>
<keyword evidence="2" id="KW-0732">Signal</keyword>
<dbReference type="InterPro" id="IPR006311">
    <property type="entry name" value="TAT_signal"/>
</dbReference>
<dbReference type="InterPro" id="IPR042100">
    <property type="entry name" value="Bug_dom1"/>
</dbReference>
<dbReference type="InterPro" id="IPR005064">
    <property type="entry name" value="BUG"/>
</dbReference>
<comment type="caution">
    <text evidence="3">The sequence shown here is derived from an EMBL/GenBank/DDBJ whole genome shotgun (WGS) entry which is preliminary data.</text>
</comment>
<evidence type="ECO:0000256" key="1">
    <source>
        <dbReference type="ARBA" id="ARBA00006987"/>
    </source>
</evidence>
<dbReference type="RefSeq" id="WP_243304038.1">
    <property type="nucleotide sequence ID" value="NZ_JALGBI010000001.1"/>
</dbReference>
<keyword evidence="4" id="KW-1185">Reference proteome</keyword>
<dbReference type="Pfam" id="PF03401">
    <property type="entry name" value="TctC"/>
    <property type="match status" value="1"/>
</dbReference>
<protein>
    <submittedName>
        <fullName evidence="3">Tripartite tricarboxylate transporter substrate binding protein</fullName>
    </submittedName>
</protein>
<name>A0A9X2APJ0_9BURK</name>
<gene>
    <name evidence="3" type="ORF">MMF98_02625</name>
</gene>
<comment type="similarity">
    <text evidence="1">Belongs to the UPF0065 (bug) family.</text>
</comment>
<accession>A0A9X2APJ0</accession>
<evidence type="ECO:0000313" key="4">
    <source>
        <dbReference type="Proteomes" id="UP001139447"/>
    </source>
</evidence>
<organism evidence="3 4">
    <name type="scientific">Variovorax terrae</name>
    <dbReference type="NCBI Taxonomy" id="2923278"/>
    <lineage>
        <taxon>Bacteria</taxon>
        <taxon>Pseudomonadati</taxon>
        <taxon>Pseudomonadota</taxon>
        <taxon>Betaproteobacteria</taxon>
        <taxon>Burkholderiales</taxon>
        <taxon>Comamonadaceae</taxon>
        <taxon>Variovorax</taxon>
    </lineage>
</organism>
<feature type="chain" id="PRO_5040947928" evidence="2">
    <location>
        <begin position="38"/>
        <end position="334"/>
    </location>
</feature>
<dbReference type="CDD" id="cd13578">
    <property type="entry name" value="PBP2_Bug27"/>
    <property type="match status" value="1"/>
</dbReference>
<sequence>MNPSHPTRRATPSRRRLLAIPAAVLALALPFAAAAQAYPSRPIKIVVPFAAGGSTDALARIVGQQLAERMKQPVTIDNRPGAAGAIGADAVAKSPPDGYTLLMATSSTHAVLPHLRPLPYDALRDFTPVAEIGTAPNVLVVSPALNVTTLAQLVQLERAKSGRMSFSSSGNGTITHLIGESFTQIAGFKATHVPYKTGVQALTDIGSGQVDFAFDSIVWTLPQSKAGKVRALAITSAKRSPLAPDLPTVAESGFPGFEGTTWFGFMGPKGLPAAITAELNRQIGQILADPAVRKQFEGQGAEPGAGSADDFSRMVRADSARWAKVIASGNIKLD</sequence>
<feature type="signal peptide" evidence="2">
    <location>
        <begin position="1"/>
        <end position="37"/>
    </location>
</feature>
<evidence type="ECO:0000256" key="2">
    <source>
        <dbReference type="SAM" id="SignalP"/>
    </source>
</evidence>
<dbReference type="Gene3D" id="3.40.190.150">
    <property type="entry name" value="Bordetella uptake gene, domain 1"/>
    <property type="match status" value="1"/>
</dbReference>